<dbReference type="KEGG" id="amog:QRX60_43175"/>
<gene>
    <name evidence="1" type="ORF">QRX60_43175</name>
</gene>
<evidence type="ECO:0000313" key="2">
    <source>
        <dbReference type="Proteomes" id="UP001239397"/>
    </source>
</evidence>
<dbReference type="EMBL" id="CP127295">
    <property type="protein sequence ID" value="WIY00790.1"/>
    <property type="molecule type" value="Genomic_DNA"/>
</dbReference>
<name>A0A9Y2JN76_9PSEU</name>
<evidence type="ECO:0000313" key="1">
    <source>
        <dbReference type="EMBL" id="WIY00790.1"/>
    </source>
</evidence>
<accession>A0A9Y2JN76</accession>
<dbReference type="Proteomes" id="UP001239397">
    <property type="component" value="Chromosome"/>
</dbReference>
<organism evidence="1 2">
    <name type="scientific">Amycolatopsis mongoliensis</name>
    <dbReference type="NCBI Taxonomy" id="715475"/>
    <lineage>
        <taxon>Bacteria</taxon>
        <taxon>Bacillati</taxon>
        <taxon>Actinomycetota</taxon>
        <taxon>Actinomycetes</taxon>
        <taxon>Pseudonocardiales</taxon>
        <taxon>Pseudonocardiaceae</taxon>
        <taxon>Amycolatopsis</taxon>
    </lineage>
</organism>
<proteinExistence type="predicted"/>
<sequence>MDSPDHRALRPAPELRFLLLGPVEAHLGDRRLELGRRRERALPAAADRAGMDLSKIWDEIDSKMTNTVMHPLSAPAPNVSISPSLQLSRLFPDG</sequence>
<keyword evidence="2" id="KW-1185">Reference proteome</keyword>
<dbReference type="AlphaFoldDB" id="A0A9Y2JN76"/>
<protein>
    <submittedName>
        <fullName evidence="1">Uncharacterized protein</fullName>
    </submittedName>
</protein>
<reference evidence="1 2" key="1">
    <citation type="submission" date="2023-06" db="EMBL/GenBank/DDBJ databases">
        <authorList>
            <person name="Oyuntsetseg B."/>
            <person name="Kim S.B."/>
        </authorList>
    </citation>
    <scope>NUCLEOTIDE SEQUENCE [LARGE SCALE GENOMIC DNA]</scope>
    <source>
        <strain evidence="1 2">4-36</strain>
    </source>
</reference>
<dbReference type="RefSeq" id="WP_285997252.1">
    <property type="nucleotide sequence ID" value="NZ_CP127295.1"/>
</dbReference>